<keyword evidence="6" id="KW-0694">RNA-binding</keyword>
<dbReference type="InterPro" id="IPR042173">
    <property type="entry name" value="RNase_J_2"/>
</dbReference>
<evidence type="ECO:0000256" key="2">
    <source>
        <dbReference type="ARBA" id="ARBA00022723"/>
    </source>
</evidence>
<sequence>MVLMGNGGQVVPASSDFWFLPLGGTGEIGMNMNLYGHGGQWLMVDCGVSFDEPLNPDDAGEVKHEVVAPDPKFITDNLDLLAGLIITHAHEDHIGAVEDLWPRLKCPIYTTPYTAAVLRRKLSYTNFADKVRIIEVNDGETVTIGVFQATWIRLTHSLPDPYGILLETPAARVVHTGDWKIDRDPVIGAPIDASALQQLANIPIDAVVGDSTNALKPGWSVSEAECFEGLLAETKRCEGRVVVGCFSSNIARLVTLAKVAERAGRRMAVFGRSLERHVATARAFGLWPDDLELITHQHVGYLPPHEVMVVATGCQGEPRAALSRLADDSHPMLAMDKGDTVILSAMVIPGNEAPIDTMKKKFSARGIAVIQKDDTELPIHASGHPNQEELKQLYRWLTPALVIPTHGESQHLKRHAEIAREIGIKRTLTGVNGDLFRIAPIPSIRRKAISTGRIPIARS</sequence>
<dbReference type="Pfam" id="PF22505">
    <property type="entry name" value="RNase_J_b_CASP"/>
    <property type="match status" value="1"/>
</dbReference>
<dbReference type="EMBL" id="SNXI01000013">
    <property type="protein sequence ID" value="TDP31235.1"/>
    <property type="molecule type" value="Genomic_DNA"/>
</dbReference>
<proteinExistence type="predicted"/>
<keyword evidence="3" id="KW-0378">Hydrolase</keyword>
<protein>
    <submittedName>
        <fullName evidence="8">Ribonuclease J</fullName>
    </submittedName>
</protein>
<keyword evidence="4" id="KW-0862">Zinc</keyword>
<keyword evidence="2" id="KW-0479">Metal-binding</keyword>
<evidence type="ECO:0000313" key="8">
    <source>
        <dbReference type="EMBL" id="TDP31235.1"/>
    </source>
</evidence>
<dbReference type="GO" id="GO:0004527">
    <property type="term" value="F:exonuclease activity"/>
    <property type="evidence" value="ECO:0007669"/>
    <property type="project" value="UniProtKB-KW"/>
</dbReference>
<organism evidence="8 9">
    <name type="scientific">Idiomarina aquatica</name>
    <dbReference type="NCBI Taxonomy" id="1327752"/>
    <lineage>
        <taxon>Bacteria</taxon>
        <taxon>Pseudomonadati</taxon>
        <taxon>Pseudomonadota</taxon>
        <taxon>Gammaproteobacteria</taxon>
        <taxon>Alteromonadales</taxon>
        <taxon>Idiomarinaceae</taxon>
        <taxon>Idiomarina</taxon>
    </lineage>
</organism>
<dbReference type="RefSeq" id="WP_432206881.1">
    <property type="nucleotide sequence ID" value="NZ_SNXI01000013.1"/>
</dbReference>
<keyword evidence="5" id="KW-0269">Exonuclease</keyword>
<reference evidence="8 9" key="1">
    <citation type="submission" date="2019-03" db="EMBL/GenBank/DDBJ databases">
        <title>Freshwater and sediment microbial communities from various areas in North America, analyzing microbe dynamics in response to fracking.</title>
        <authorList>
            <person name="Lamendella R."/>
        </authorList>
    </citation>
    <scope>NUCLEOTIDE SEQUENCE [LARGE SCALE GENOMIC DNA]</scope>
    <source>
        <strain evidence="8 9">18_TX</strain>
    </source>
</reference>
<evidence type="ECO:0000256" key="1">
    <source>
        <dbReference type="ARBA" id="ARBA00022722"/>
    </source>
</evidence>
<dbReference type="PANTHER" id="PTHR43694">
    <property type="entry name" value="RIBONUCLEASE J"/>
    <property type="match status" value="1"/>
</dbReference>
<gene>
    <name evidence="8" type="ORF">DEU29_1133</name>
</gene>
<evidence type="ECO:0000256" key="6">
    <source>
        <dbReference type="ARBA" id="ARBA00022884"/>
    </source>
</evidence>
<dbReference type="Pfam" id="PF07521">
    <property type="entry name" value="RMMBL"/>
    <property type="match status" value="1"/>
</dbReference>
<dbReference type="PANTHER" id="PTHR43694:SF1">
    <property type="entry name" value="RIBONUCLEASE J"/>
    <property type="match status" value="1"/>
</dbReference>
<dbReference type="Gene3D" id="3.40.50.10710">
    <property type="entry name" value="Metallo-hydrolase/oxidoreductase"/>
    <property type="match status" value="1"/>
</dbReference>
<evidence type="ECO:0000259" key="7">
    <source>
        <dbReference type="SMART" id="SM00849"/>
    </source>
</evidence>
<dbReference type="Proteomes" id="UP000295531">
    <property type="component" value="Unassembled WGS sequence"/>
</dbReference>
<evidence type="ECO:0000256" key="3">
    <source>
        <dbReference type="ARBA" id="ARBA00022801"/>
    </source>
</evidence>
<dbReference type="Gene3D" id="3.60.15.10">
    <property type="entry name" value="Ribonuclease Z/Hydroxyacylglutathione hydrolase-like"/>
    <property type="match status" value="1"/>
</dbReference>
<evidence type="ECO:0000256" key="4">
    <source>
        <dbReference type="ARBA" id="ARBA00022833"/>
    </source>
</evidence>
<name>A0A4R6P1W0_9GAMM</name>
<dbReference type="InterPro" id="IPR036866">
    <property type="entry name" value="RibonucZ/Hydroxyglut_hydro"/>
</dbReference>
<keyword evidence="9" id="KW-1185">Reference proteome</keyword>
<dbReference type="AlphaFoldDB" id="A0A4R6P1W0"/>
<dbReference type="CDD" id="cd07714">
    <property type="entry name" value="RNaseJ_MBL-fold"/>
    <property type="match status" value="1"/>
</dbReference>
<dbReference type="InterPro" id="IPR011108">
    <property type="entry name" value="RMMBL"/>
</dbReference>
<dbReference type="SMART" id="SM00849">
    <property type="entry name" value="Lactamase_B"/>
    <property type="match status" value="1"/>
</dbReference>
<comment type="caution">
    <text evidence="8">The sequence shown here is derived from an EMBL/GenBank/DDBJ whole genome shotgun (WGS) entry which is preliminary data.</text>
</comment>
<dbReference type="InterPro" id="IPR001279">
    <property type="entry name" value="Metallo-B-lactamas"/>
</dbReference>
<keyword evidence="1" id="KW-0540">Nuclease</keyword>
<feature type="domain" description="Metallo-beta-lactamase" evidence="7">
    <location>
        <begin position="29"/>
        <end position="230"/>
    </location>
</feature>
<evidence type="ECO:0000313" key="9">
    <source>
        <dbReference type="Proteomes" id="UP000295531"/>
    </source>
</evidence>
<dbReference type="SUPFAM" id="SSF56281">
    <property type="entry name" value="Metallo-hydrolase/oxidoreductase"/>
    <property type="match status" value="1"/>
</dbReference>
<dbReference type="InterPro" id="IPR055132">
    <property type="entry name" value="RNase_J_b_CASP"/>
</dbReference>
<dbReference type="GO" id="GO:0003723">
    <property type="term" value="F:RNA binding"/>
    <property type="evidence" value="ECO:0007669"/>
    <property type="project" value="UniProtKB-KW"/>
</dbReference>
<dbReference type="GO" id="GO:0046872">
    <property type="term" value="F:metal ion binding"/>
    <property type="evidence" value="ECO:0007669"/>
    <property type="project" value="UniProtKB-KW"/>
</dbReference>
<dbReference type="Pfam" id="PF12706">
    <property type="entry name" value="Lactamase_B_2"/>
    <property type="match status" value="1"/>
</dbReference>
<accession>A0A4R6P1W0</accession>
<evidence type="ECO:0000256" key="5">
    <source>
        <dbReference type="ARBA" id="ARBA00022839"/>
    </source>
</evidence>